<evidence type="ECO:0000313" key="3">
    <source>
        <dbReference type="Proteomes" id="UP000019487"/>
    </source>
</evidence>
<dbReference type="HOGENOM" id="CLU_2028091_0_0_1"/>
<protein>
    <recommendedName>
        <fullName evidence="4">Post-SET domain-containing protein</fullName>
    </recommendedName>
</protein>
<comment type="caution">
    <text evidence="2">The sequence shown here is derived from an EMBL/GenBank/DDBJ whole genome shotgun (WGS) entry which is preliminary data.</text>
</comment>
<dbReference type="STRING" id="1432307.W9CKT5"/>
<name>W9CKT5_SCLBF</name>
<feature type="compositionally biased region" description="Low complexity" evidence="1">
    <location>
        <begin position="71"/>
        <end position="85"/>
    </location>
</feature>
<keyword evidence="3" id="KW-1185">Reference proteome</keyword>
<feature type="compositionally biased region" description="Basic and acidic residues" evidence="1">
    <location>
        <begin position="44"/>
        <end position="70"/>
    </location>
</feature>
<dbReference type="EMBL" id="AYSA01000087">
    <property type="protein sequence ID" value="ESZ97397.1"/>
    <property type="molecule type" value="Genomic_DNA"/>
</dbReference>
<dbReference type="OrthoDB" id="5984008at2759"/>
<dbReference type="AlphaFoldDB" id="W9CKT5"/>
<feature type="region of interest" description="Disordered" evidence="1">
    <location>
        <begin position="44"/>
        <end position="122"/>
    </location>
</feature>
<proteinExistence type="predicted"/>
<gene>
    <name evidence="2" type="ORF">SBOR_2225</name>
</gene>
<evidence type="ECO:0008006" key="4">
    <source>
        <dbReference type="Google" id="ProtNLM"/>
    </source>
</evidence>
<accession>W9CKT5</accession>
<sequence length="122" mass="13055">MSQPFTCTCGTETCVGEIRGAGQMNEVDLQGRWLSAHVRRGLEGRAQGREREGVEEGEGKGVGVGDERIVNKNGNANANGTKSANENVKTPITPEINQEGHINERRGVTSREMSGEMGGDTL</sequence>
<dbReference type="Proteomes" id="UP000019487">
    <property type="component" value="Unassembled WGS sequence"/>
</dbReference>
<organism evidence="2 3">
    <name type="scientific">Sclerotinia borealis (strain F-4128)</name>
    <dbReference type="NCBI Taxonomy" id="1432307"/>
    <lineage>
        <taxon>Eukaryota</taxon>
        <taxon>Fungi</taxon>
        <taxon>Dikarya</taxon>
        <taxon>Ascomycota</taxon>
        <taxon>Pezizomycotina</taxon>
        <taxon>Leotiomycetes</taxon>
        <taxon>Helotiales</taxon>
        <taxon>Sclerotiniaceae</taxon>
        <taxon>Sclerotinia</taxon>
    </lineage>
</organism>
<evidence type="ECO:0000256" key="1">
    <source>
        <dbReference type="SAM" id="MobiDB-lite"/>
    </source>
</evidence>
<reference evidence="2 3" key="1">
    <citation type="journal article" date="2014" name="Genome Announc.">
        <title>Draft genome sequence of Sclerotinia borealis, a psychrophilic plant pathogenic fungus.</title>
        <authorList>
            <person name="Mardanov A.V."/>
            <person name="Beletsky A.V."/>
            <person name="Kadnikov V.V."/>
            <person name="Ignatov A.N."/>
            <person name="Ravin N.V."/>
        </authorList>
    </citation>
    <scope>NUCLEOTIDE SEQUENCE [LARGE SCALE GENOMIC DNA]</scope>
    <source>
        <strain evidence="3">F-4157</strain>
    </source>
</reference>
<evidence type="ECO:0000313" key="2">
    <source>
        <dbReference type="EMBL" id="ESZ97397.1"/>
    </source>
</evidence>